<keyword evidence="6" id="KW-1185">Reference proteome</keyword>
<evidence type="ECO:0000313" key="5">
    <source>
        <dbReference type="EMBL" id="AYN44964.1"/>
    </source>
</evidence>
<feature type="compositionally biased region" description="Basic and acidic residues" evidence="4">
    <location>
        <begin position="341"/>
        <end position="363"/>
    </location>
</feature>
<dbReference type="EMBL" id="MH370144">
    <property type="protein sequence ID" value="AYN44964.1"/>
    <property type="molecule type" value="Genomic_DNA"/>
</dbReference>
<evidence type="ECO:0000256" key="2">
    <source>
        <dbReference type="ARBA" id="ARBA00022771"/>
    </source>
</evidence>
<feature type="region of interest" description="Disordered" evidence="4">
    <location>
        <begin position="303"/>
        <end position="363"/>
    </location>
</feature>
<reference evidence="5 6" key="1">
    <citation type="submission" date="2018-05" db="EMBL/GenBank/DDBJ databases">
        <title>The genome sequence of a novel Spodoptera exigua multiple nucleopolyhedrovirus, SeMNPV-QD, isolated from Qingdao, China.</title>
        <authorList>
            <person name="Chen Y."/>
            <person name="Qi B."/>
            <person name="Zheng G."/>
            <person name="Zhang Y."/>
            <person name="Li C."/>
        </authorList>
    </citation>
    <scope>NUCLEOTIDE SEQUENCE [LARGE SCALE GENOMIC DNA]</scope>
    <source>
        <strain evidence="5">SeMNPV-QD</strain>
    </source>
</reference>
<keyword evidence="3" id="KW-0862">Zinc</keyword>
<dbReference type="InterPro" id="IPR017907">
    <property type="entry name" value="Znf_RING_CS"/>
</dbReference>
<evidence type="ECO:0000256" key="3">
    <source>
        <dbReference type="ARBA" id="ARBA00022833"/>
    </source>
</evidence>
<evidence type="ECO:0000256" key="4">
    <source>
        <dbReference type="SAM" id="MobiDB-lite"/>
    </source>
</evidence>
<protein>
    <submittedName>
        <fullName evidence="5">Hoar</fullName>
    </submittedName>
</protein>
<dbReference type="PROSITE" id="PS00518">
    <property type="entry name" value="ZF_RING_1"/>
    <property type="match status" value="1"/>
</dbReference>
<dbReference type="GO" id="GO:0008270">
    <property type="term" value="F:zinc ion binding"/>
    <property type="evidence" value="ECO:0007669"/>
    <property type="project" value="UniProtKB-KW"/>
</dbReference>
<keyword evidence="1" id="KW-0479">Metal-binding</keyword>
<keyword evidence="2" id="KW-0863">Zinc-finger</keyword>
<sequence length="517" mass="59654">MNEEHLFIHVGEINVCSKLWKFTGVSFKNHFMFSNRYDKLYNVIMGSDADNQLKIFLTLLIKSQVLEHVLFCIQSYVDFYTNINESNQSYSLVKNFFMRLHTVTLEEALVDCTKLYERVKEMGADMQVIDFECQIRHILDLIKTVIFPAVNNMYNNIQNAITRHVKKITGLLVLYDLCDLVKSCQKCSISYVYHQHKNCYHKLCAKCAYLSLIKAKQCIVCKEIRNDETNDISQDETETNNQDDVIDNDLAETNSTISYDDNDDNVPIASLTSSTNCDDNATNVLFKEAQSIIQKYSDLNSQNYNDATQDSNDTQIPPNDVPTTSILNIDRDETTTDLFDDSNHDETTDSNHDETTDSNHDETTDLFADSLKTLQEIKKEILQESIEEKPSNYFEYEYEDESINKKNNKNIIIIKFEPEPIIFDTPNKKNNNNNDDDDDDDDVIFVGGDENAFKPKRPNVKVTRYTKVIVNEIDDTEELRVFCSGCDDIDDELLAKKILFEDDIEEPLAKKIKFSIV</sequence>
<proteinExistence type="predicted"/>
<dbReference type="RefSeq" id="YP_010797768.1">
    <property type="nucleotide sequence ID" value="NC_076246.1"/>
</dbReference>
<dbReference type="KEGG" id="vg:80535760"/>
<organism evidence="5 6">
    <name type="scientific">Spodoptera exigua multiple nucleopolyhedrovirus</name>
    <dbReference type="NCBI Taxonomy" id="10454"/>
    <lineage>
        <taxon>Viruses</taxon>
        <taxon>Viruses incertae sedis</taxon>
        <taxon>Naldaviricetes</taxon>
        <taxon>Lefavirales</taxon>
        <taxon>Baculoviridae</taxon>
        <taxon>Alphabaculovirus</taxon>
    </lineage>
</organism>
<name>A0A3G2JTU7_9ABAC</name>
<evidence type="ECO:0000256" key="1">
    <source>
        <dbReference type="ARBA" id="ARBA00022723"/>
    </source>
</evidence>
<feature type="compositionally biased region" description="Polar residues" evidence="4">
    <location>
        <begin position="303"/>
        <end position="327"/>
    </location>
</feature>
<dbReference type="GeneID" id="80535760"/>
<gene>
    <name evidence="5" type="primary">hoar</name>
    <name evidence="5" type="ORF">SENV_ORF4</name>
</gene>
<accession>A0A3G2JTU7</accession>
<evidence type="ECO:0000313" key="6">
    <source>
        <dbReference type="Proteomes" id="UP000676073"/>
    </source>
</evidence>
<dbReference type="Proteomes" id="UP000676073">
    <property type="component" value="Segment"/>
</dbReference>